<accession>A0ABX5GM25</accession>
<dbReference type="Proteomes" id="UP000241190">
    <property type="component" value="Unassembled WGS sequence"/>
</dbReference>
<evidence type="ECO:0000313" key="2">
    <source>
        <dbReference type="EMBL" id="PSW90473.1"/>
    </source>
</evidence>
<dbReference type="PROSITE" id="PS50943">
    <property type="entry name" value="HTH_CROC1"/>
    <property type="match status" value="1"/>
</dbReference>
<sequence length="110" mass="12542">MNNQEIIAEKISFLIERSSYTKSEIARLMGVTRGSVQGWTRKGSISRQNLIKLCAMLDVSLDSILVDNENSYVVDNSEISILKEYIKRQIDLYPNTKIEILKAIKTMLDS</sequence>
<organism evidence="2 3">
    <name type="scientific">Photobacterium iliopiscarium</name>
    <dbReference type="NCBI Taxonomy" id="56192"/>
    <lineage>
        <taxon>Bacteria</taxon>
        <taxon>Pseudomonadati</taxon>
        <taxon>Pseudomonadota</taxon>
        <taxon>Gammaproteobacteria</taxon>
        <taxon>Vibrionales</taxon>
        <taxon>Vibrionaceae</taxon>
        <taxon>Photobacterium</taxon>
    </lineage>
</organism>
<gene>
    <name evidence="2" type="ORF">C9J52_19780</name>
</gene>
<keyword evidence="3" id="KW-1185">Reference proteome</keyword>
<dbReference type="SUPFAM" id="SSF47413">
    <property type="entry name" value="lambda repressor-like DNA-binding domains"/>
    <property type="match status" value="1"/>
</dbReference>
<name>A0ABX5GM25_9GAMM</name>
<evidence type="ECO:0000313" key="3">
    <source>
        <dbReference type="Proteomes" id="UP000241190"/>
    </source>
</evidence>
<dbReference type="Gene3D" id="1.10.260.40">
    <property type="entry name" value="lambda repressor-like DNA-binding domains"/>
    <property type="match status" value="1"/>
</dbReference>
<dbReference type="RefSeq" id="WP_045038772.1">
    <property type="nucleotide sequence ID" value="NZ_JZSR01000059.1"/>
</dbReference>
<proteinExistence type="predicted"/>
<feature type="domain" description="HTH cro/C1-type" evidence="1">
    <location>
        <begin position="11"/>
        <end position="64"/>
    </location>
</feature>
<protein>
    <submittedName>
        <fullName evidence="2">XRE family transcriptional regulator</fullName>
    </submittedName>
</protein>
<dbReference type="InterPro" id="IPR001387">
    <property type="entry name" value="Cro/C1-type_HTH"/>
</dbReference>
<reference evidence="2 3" key="1">
    <citation type="submission" date="2018-03" db="EMBL/GenBank/DDBJ databases">
        <title>Whole genome sequencing of Histamine producing bacteria.</title>
        <authorList>
            <person name="Butler K."/>
        </authorList>
    </citation>
    <scope>NUCLEOTIDE SEQUENCE [LARGE SCALE GENOMIC DNA]</scope>
    <source>
        <strain evidence="2 3">ATCC 51761</strain>
    </source>
</reference>
<comment type="caution">
    <text evidence="2">The sequence shown here is derived from an EMBL/GenBank/DDBJ whole genome shotgun (WGS) entry which is preliminary data.</text>
</comment>
<dbReference type="CDD" id="cd00093">
    <property type="entry name" value="HTH_XRE"/>
    <property type="match status" value="1"/>
</dbReference>
<evidence type="ECO:0000259" key="1">
    <source>
        <dbReference type="PROSITE" id="PS50943"/>
    </source>
</evidence>
<dbReference type="Pfam" id="PF01381">
    <property type="entry name" value="HTH_3"/>
    <property type="match status" value="1"/>
</dbReference>
<dbReference type="InterPro" id="IPR010982">
    <property type="entry name" value="Lambda_DNA-bd_dom_sf"/>
</dbReference>
<dbReference type="EMBL" id="PYOP01000059">
    <property type="protein sequence ID" value="PSW90473.1"/>
    <property type="molecule type" value="Genomic_DNA"/>
</dbReference>